<comment type="caution">
    <text evidence="3">The sequence shown here is derived from an EMBL/GenBank/DDBJ whole genome shotgun (WGS) entry which is preliminary data.</text>
</comment>
<evidence type="ECO:0000313" key="4">
    <source>
        <dbReference type="EMBL" id="CAF3688308.1"/>
    </source>
</evidence>
<feature type="coiled-coil region" evidence="1">
    <location>
        <begin position="263"/>
        <end position="290"/>
    </location>
</feature>
<dbReference type="Proteomes" id="UP000682733">
    <property type="component" value="Unassembled WGS sequence"/>
</dbReference>
<sequence>MDILNITLPSPLMEFSSFKSLKSCGNQELEPQCEYERLLLLNAQLTTPEITAGITGRTTSEKFSKAFSSIHQRLAEMELKLSNVFMSETEYLQTLEDRLAEEELRLCQKISALDKIRKEKDMLKEKFDVITQRLKYALNTMDNTKNISDQYLAGLYEKNMLLDAQVHDLMSGTFDTLMRIRHQVSDDVREFHQTTAETKHQLHSKQVLVENTEKSVDLILELVRQLAEVNDAHKTTLSTCVQSMDDKLEQFEQTLDETSEWNIEQEMAEIKLLERQKQVLNEELKDKAILLEKIQQILQNSAKQE</sequence>
<dbReference type="Proteomes" id="UP000681722">
    <property type="component" value="Unassembled WGS sequence"/>
</dbReference>
<reference evidence="3" key="1">
    <citation type="submission" date="2021-02" db="EMBL/GenBank/DDBJ databases">
        <authorList>
            <person name="Nowell W R."/>
        </authorList>
    </citation>
    <scope>NUCLEOTIDE SEQUENCE</scope>
</reference>
<keyword evidence="6" id="KW-1185">Reference proteome</keyword>
<gene>
    <name evidence="3" type="ORF">GPM918_LOCUS20367</name>
    <name evidence="2" type="ORF">OVA965_LOCUS10021</name>
    <name evidence="5" type="ORF">SRO942_LOCUS20364</name>
    <name evidence="4" type="ORF">TMI583_LOCUS10017</name>
</gene>
<dbReference type="EMBL" id="CAJOBA010003640">
    <property type="protein sequence ID" value="CAF3688308.1"/>
    <property type="molecule type" value="Genomic_DNA"/>
</dbReference>
<evidence type="ECO:0000313" key="3">
    <source>
        <dbReference type="EMBL" id="CAF1134486.1"/>
    </source>
</evidence>
<evidence type="ECO:0000313" key="5">
    <source>
        <dbReference type="EMBL" id="CAF3898254.1"/>
    </source>
</evidence>
<organism evidence="3 6">
    <name type="scientific">Didymodactylos carnosus</name>
    <dbReference type="NCBI Taxonomy" id="1234261"/>
    <lineage>
        <taxon>Eukaryota</taxon>
        <taxon>Metazoa</taxon>
        <taxon>Spiralia</taxon>
        <taxon>Gnathifera</taxon>
        <taxon>Rotifera</taxon>
        <taxon>Eurotatoria</taxon>
        <taxon>Bdelloidea</taxon>
        <taxon>Philodinida</taxon>
        <taxon>Philodinidae</taxon>
        <taxon>Didymodactylos</taxon>
    </lineage>
</organism>
<keyword evidence="1" id="KW-0175">Coiled coil</keyword>
<protein>
    <submittedName>
        <fullName evidence="3">Uncharacterized protein</fullName>
    </submittedName>
</protein>
<evidence type="ECO:0000313" key="6">
    <source>
        <dbReference type="Proteomes" id="UP000663829"/>
    </source>
</evidence>
<dbReference type="AlphaFoldDB" id="A0A814RKK4"/>
<name>A0A814RKK4_9BILA</name>
<dbReference type="EMBL" id="CAJOBC010006419">
    <property type="protein sequence ID" value="CAF3898254.1"/>
    <property type="molecule type" value="Genomic_DNA"/>
</dbReference>
<proteinExistence type="predicted"/>
<evidence type="ECO:0000256" key="1">
    <source>
        <dbReference type="SAM" id="Coils"/>
    </source>
</evidence>
<dbReference type="Proteomes" id="UP000677228">
    <property type="component" value="Unassembled WGS sequence"/>
</dbReference>
<dbReference type="EMBL" id="CAJNOQ010006419">
    <property type="protein sequence ID" value="CAF1134486.1"/>
    <property type="molecule type" value="Genomic_DNA"/>
</dbReference>
<dbReference type="EMBL" id="CAJNOK010003639">
    <property type="protein sequence ID" value="CAF0908989.1"/>
    <property type="molecule type" value="Genomic_DNA"/>
</dbReference>
<dbReference type="Proteomes" id="UP000663829">
    <property type="component" value="Unassembled WGS sequence"/>
</dbReference>
<dbReference type="OrthoDB" id="10026252at2759"/>
<accession>A0A814RKK4</accession>
<evidence type="ECO:0000313" key="2">
    <source>
        <dbReference type="EMBL" id="CAF0908989.1"/>
    </source>
</evidence>